<dbReference type="EMBL" id="MCGT01000021">
    <property type="protein sequence ID" value="ORX51228.1"/>
    <property type="molecule type" value="Genomic_DNA"/>
</dbReference>
<evidence type="ECO:0000259" key="4">
    <source>
        <dbReference type="Pfam" id="PF07064"/>
    </source>
</evidence>
<organism evidence="5 6">
    <name type="scientific">Hesseltinella vesiculosa</name>
    <dbReference type="NCBI Taxonomy" id="101127"/>
    <lineage>
        <taxon>Eukaryota</taxon>
        <taxon>Fungi</taxon>
        <taxon>Fungi incertae sedis</taxon>
        <taxon>Mucoromycota</taxon>
        <taxon>Mucoromycotina</taxon>
        <taxon>Mucoromycetes</taxon>
        <taxon>Mucorales</taxon>
        <taxon>Cunninghamellaceae</taxon>
        <taxon>Hesseltinella</taxon>
    </lineage>
</organism>
<gene>
    <name evidence="5" type="ORF">DM01DRAFT_327728</name>
</gene>
<dbReference type="GO" id="GO:0042147">
    <property type="term" value="P:retrograde transport, endosome to Golgi"/>
    <property type="evidence" value="ECO:0007669"/>
    <property type="project" value="TreeGrafter"/>
</dbReference>
<comment type="caution">
    <text evidence="5">The sequence shown here is derived from an EMBL/GenBank/DDBJ whole genome shotgun (WGS) entry which is preliminary data.</text>
</comment>
<reference evidence="5 6" key="1">
    <citation type="submission" date="2016-07" db="EMBL/GenBank/DDBJ databases">
        <title>Pervasive Adenine N6-methylation of Active Genes in Fungi.</title>
        <authorList>
            <consortium name="DOE Joint Genome Institute"/>
            <person name="Mondo S.J."/>
            <person name="Dannebaum R.O."/>
            <person name="Kuo R.C."/>
            <person name="Labutti K."/>
            <person name="Haridas S."/>
            <person name="Kuo A."/>
            <person name="Salamov A."/>
            <person name="Ahrendt S.R."/>
            <person name="Lipzen A."/>
            <person name="Sullivan W."/>
            <person name="Andreopoulos W.B."/>
            <person name="Clum A."/>
            <person name="Lindquist E."/>
            <person name="Daum C."/>
            <person name="Ramamoorthy G.K."/>
            <person name="Gryganskyi A."/>
            <person name="Culley D."/>
            <person name="Magnuson J.K."/>
            <person name="James T.Y."/>
            <person name="O'Malley M.A."/>
            <person name="Stajich J.E."/>
            <person name="Spatafora J.W."/>
            <person name="Visel A."/>
            <person name="Grigoriev I.V."/>
        </authorList>
    </citation>
    <scope>NUCLEOTIDE SEQUENCE [LARGE SCALE GENOMIC DNA]</scope>
    <source>
        <strain evidence="5 6">NRRL 3301</strain>
    </source>
</reference>
<proteinExistence type="predicted"/>
<evidence type="ECO:0000313" key="5">
    <source>
        <dbReference type="EMBL" id="ORX51228.1"/>
    </source>
</evidence>
<feature type="region of interest" description="Disordered" evidence="3">
    <location>
        <begin position="242"/>
        <end position="268"/>
    </location>
</feature>
<evidence type="ECO:0000256" key="1">
    <source>
        <dbReference type="ARBA" id="ARBA00004370"/>
    </source>
</evidence>
<dbReference type="Pfam" id="PF25440">
    <property type="entry name" value="Beta-prop_RIC1_2nd"/>
    <property type="match status" value="1"/>
</dbReference>
<dbReference type="InterPro" id="IPR009771">
    <property type="entry name" value="RIC1_C"/>
</dbReference>
<dbReference type="InterPro" id="IPR011044">
    <property type="entry name" value="Quino_amine_DH_bsu"/>
</dbReference>
<dbReference type="Pfam" id="PF07064">
    <property type="entry name" value="RIC1"/>
    <property type="match status" value="1"/>
</dbReference>
<dbReference type="InterPro" id="IPR015943">
    <property type="entry name" value="WD40/YVTN_repeat-like_dom_sf"/>
</dbReference>
<dbReference type="GO" id="GO:0034066">
    <property type="term" value="C:Ric1-Rgp1 guanyl-nucleotide exchange factor complex"/>
    <property type="evidence" value="ECO:0007669"/>
    <property type="project" value="InterPro"/>
</dbReference>
<evidence type="ECO:0000256" key="3">
    <source>
        <dbReference type="SAM" id="MobiDB-lite"/>
    </source>
</evidence>
<dbReference type="GO" id="GO:0005829">
    <property type="term" value="C:cytosol"/>
    <property type="evidence" value="ECO:0007669"/>
    <property type="project" value="TreeGrafter"/>
</dbReference>
<comment type="subcellular location">
    <subcellularLocation>
        <location evidence="1">Membrane</location>
    </subcellularLocation>
</comment>
<dbReference type="GO" id="GO:0006886">
    <property type="term" value="P:intracellular protein transport"/>
    <property type="evidence" value="ECO:0007669"/>
    <property type="project" value="InterPro"/>
</dbReference>
<name>A0A1X2GDC7_9FUNG</name>
<protein>
    <submittedName>
        <fullName evidence="5">RIC1-domain-containing protein</fullName>
    </submittedName>
</protein>
<evidence type="ECO:0000256" key="2">
    <source>
        <dbReference type="ARBA" id="ARBA00023136"/>
    </source>
</evidence>
<keyword evidence="6" id="KW-1185">Reference proteome</keyword>
<sequence>MYWINGIANELSLTSTLSTSVSPAKETLQHSTNATSPPSFSSSTRIISMLPSHHASLFLTCTYNATYLWSTRPLTILSYVKRSDKHIEDFGNNRSILWKPDSSAFVILTDKNYLLLYMILAYDHRSFDFEFPTQQHTNITGPGEGKGIKTMLIKFRLAIRVDAGVTCGACTDDTLIIATQTPPAIQCISWNPQQANTTQTALQQRLGILLDEDEQIVDVHYDKWMNISTWISSKGRAYFIQNTSQRRGSKSSTKSDASTSSNAPSAPSFTEPIHWSGCCFHDDSPIDPATCIAMNAKFSLIAVGTKSGTIYVYNIHNYTSTPTFSHKMPSPFSASQRMDGPLKNDNKNELGSVHCLAWTLDGYALSAGYVGQGGLTVWSVYGAQLCSTEDLEDLVDGVDRMTQVQDAYIHQVKHMFWGPGSHQLFVLSHDDRETIYLHSVPFAKSSLTSFHDGNNARRAMLQLDDGILLYNHAGDYSDNNTNSIDPDAVTWTNILYPTIYITDHWPIRYTAISPDGKYIAIAGRRGLAHFNILSQRWKLFGNQQQEERFIVRGGMVWFKQILVVACEIMNSAHGKSYELHLYSRDQNLDESARLRCEPLKSAPIYITICGTFVLVYTTDNHLNIYGLQYVDGNPGATRLDFVRQMALSGVVARSARVRGISLFHGDCGDVLQCLEDVIHANVLLLVDGKLLLLSPKFQTDALDDLETERDISNGQVTYDLQFLMDKVECYWVGQKSISNLLTSIWAINGKGVKVFSNVLRSDGYGFHSFNRESYFESEPTTPTSPNGNFFTSHNRRSSYTGKPYSLGYHIGVEPSSPHSHSWLDIEGESRWQTDLTQLQENSIYIPLDFYPHAILLDKGVIVGMEQSIVYRESLGFLIYKINTKTHLFLHHLIRFLLHQQLDEDAVVFARAYERLLYFSHALEILLHNVLEEEAEAPPSEQNAILPLVIRFLDQFPHALDVIVSCARKTEVALWDHLFASLCLTDGRLRTATSYLIILQTMQPLTTGAKDIIRLLQKAMEKDDFDLCKELVRFLSSIDHSGKSLHEALLALKDDHILNSDIQPLQS</sequence>
<keyword evidence="2" id="KW-0472">Membrane</keyword>
<accession>A0A1X2GDC7</accession>
<feature type="compositionally biased region" description="Low complexity" evidence="3">
    <location>
        <begin position="250"/>
        <end position="268"/>
    </location>
</feature>
<feature type="domain" description="RIC1 C-terminal alpha solenoid region" evidence="4">
    <location>
        <begin position="890"/>
        <end position="1048"/>
    </location>
</feature>
<dbReference type="InterPro" id="IPR040096">
    <property type="entry name" value="Ric1"/>
</dbReference>
<dbReference type="GO" id="GO:0000139">
    <property type="term" value="C:Golgi membrane"/>
    <property type="evidence" value="ECO:0007669"/>
    <property type="project" value="TreeGrafter"/>
</dbReference>
<evidence type="ECO:0000313" key="6">
    <source>
        <dbReference type="Proteomes" id="UP000242146"/>
    </source>
</evidence>
<dbReference type="Gene3D" id="2.130.10.10">
    <property type="entry name" value="YVTN repeat-like/Quinoprotein amine dehydrogenase"/>
    <property type="match status" value="1"/>
</dbReference>
<dbReference type="Proteomes" id="UP000242146">
    <property type="component" value="Unassembled WGS sequence"/>
</dbReference>
<dbReference type="PANTHER" id="PTHR22746">
    <property type="entry name" value="RAB6A-GEF COMPLEX PARTNER PROTEIN 1"/>
    <property type="match status" value="1"/>
</dbReference>
<dbReference type="PANTHER" id="PTHR22746:SF10">
    <property type="entry name" value="GUANINE NUCLEOTIDE EXCHANGE FACTOR SUBUNIT RIC1"/>
    <property type="match status" value="1"/>
</dbReference>
<dbReference type="OrthoDB" id="67540at2759"/>
<dbReference type="AlphaFoldDB" id="A0A1X2GDC7"/>
<dbReference type="SUPFAM" id="SSF82171">
    <property type="entry name" value="DPP6 N-terminal domain-like"/>
    <property type="match status" value="1"/>
</dbReference>
<dbReference type="STRING" id="101127.A0A1X2GDC7"/>
<dbReference type="SUPFAM" id="SSF50969">
    <property type="entry name" value="YVTN repeat-like/Quinoprotein amine dehydrogenase"/>
    <property type="match status" value="1"/>
</dbReference>